<gene>
    <name evidence="1" type="ORF">ASPCADRAFT_31594</name>
</gene>
<sequence>EHGGFDVAINNAGYSVLGSIEDTTLVKVYGTHKQVGTTHYGLIRVLQDSLPVMRQKRIG</sequence>
<organism evidence="1 2">
    <name type="scientific">Aspergillus carbonarius (strain ITEM 5010)</name>
    <dbReference type="NCBI Taxonomy" id="602072"/>
    <lineage>
        <taxon>Eukaryota</taxon>
        <taxon>Fungi</taxon>
        <taxon>Dikarya</taxon>
        <taxon>Ascomycota</taxon>
        <taxon>Pezizomycotina</taxon>
        <taxon>Eurotiomycetes</taxon>
        <taxon>Eurotiomycetidae</taxon>
        <taxon>Eurotiales</taxon>
        <taxon>Aspergillaceae</taxon>
        <taxon>Aspergillus</taxon>
        <taxon>Aspergillus subgen. Circumdati</taxon>
    </lineage>
</organism>
<feature type="non-terminal residue" evidence="1">
    <location>
        <position position="59"/>
    </location>
</feature>
<keyword evidence="2" id="KW-1185">Reference proteome</keyword>
<protein>
    <submittedName>
        <fullName evidence="1">Uncharacterized protein</fullName>
    </submittedName>
</protein>
<dbReference type="AlphaFoldDB" id="A0A1R3R6B8"/>
<dbReference type="Gene3D" id="3.40.50.720">
    <property type="entry name" value="NAD(P)-binding Rossmann-like Domain"/>
    <property type="match status" value="1"/>
</dbReference>
<dbReference type="OrthoDB" id="1274115at2759"/>
<dbReference type="InterPro" id="IPR036291">
    <property type="entry name" value="NAD(P)-bd_dom_sf"/>
</dbReference>
<proteinExistence type="predicted"/>
<evidence type="ECO:0000313" key="1">
    <source>
        <dbReference type="EMBL" id="OOF90024.1"/>
    </source>
</evidence>
<reference evidence="2" key="1">
    <citation type="journal article" date="2017" name="Genome Biol.">
        <title>Comparative genomics reveals high biological diversity and specific adaptations in the industrially and medically important fungal genus Aspergillus.</title>
        <authorList>
            <person name="de Vries R.P."/>
            <person name="Riley R."/>
            <person name="Wiebenga A."/>
            <person name="Aguilar-Osorio G."/>
            <person name="Amillis S."/>
            <person name="Uchima C.A."/>
            <person name="Anderluh G."/>
            <person name="Asadollahi M."/>
            <person name="Askin M."/>
            <person name="Barry K."/>
            <person name="Battaglia E."/>
            <person name="Bayram O."/>
            <person name="Benocci T."/>
            <person name="Braus-Stromeyer S.A."/>
            <person name="Caldana C."/>
            <person name="Canovas D."/>
            <person name="Cerqueira G.C."/>
            <person name="Chen F."/>
            <person name="Chen W."/>
            <person name="Choi C."/>
            <person name="Clum A."/>
            <person name="Dos Santos R.A."/>
            <person name="Damasio A.R."/>
            <person name="Diallinas G."/>
            <person name="Emri T."/>
            <person name="Fekete E."/>
            <person name="Flipphi M."/>
            <person name="Freyberg S."/>
            <person name="Gallo A."/>
            <person name="Gournas C."/>
            <person name="Habgood R."/>
            <person name="Hainaut M."/>
            <person name="Harispe M.L."/>
            <person name="Henrissat B."/>
            <person name="Hilden K.S."/>
            <person name="Hope R."/>
            <person name="Hossain A."/>
            <person name="Karabika E."/>
            <person name="Karaffa L."/>
            <person name="Karanyi Z."/>
            <person name="Krasevec N."/>
            <person name="Kuo A."/>
            <person name="Kusch H."/>
            <person name="LaButti K."/>
            <person name="Lagendijk E.L."/>
            <person name="Lapidus A."/>
            <person name="Levasseur A."/>
            <person name="Lindquist E."/>
            <person name="Lipzen A."/>
            <person name="Logrieco A.F."/>
            <person name="MacCabe A."/>
            <person name="Maekelae M.R."/>
            <person name="Malavazi I."/>
            <person name="Melin P."/>
            <person name="Meyer V."/>
            <person name="Mielnichuk N."/>
            <person name="Miskei M."/>
            <person name="Molnar A.P."/>
            <person name="Mule G."/>
            <person name="Ngan C.Y."/>
            <person name="Orejas M."/>
            <person name="Orosz E."/>
            <person name="Ouedraogo J.P."/>
            <person name="Overkamp K.M."/>
            <person name="Park H.-S."/>
            <person name="Perrone G."/>
            <person name="Piumi F."/>
            <person name="Punt P.J."/>
            <person name="Ram A.F."/>
            <person name="Ramon A."/>
            <person name="Rauscher S."/>
            <person name="Record E."/>
            <person name="Riano-Pachon D.M."/>
            <person name="Robert V."/>
            <person name="Roehrig J."/>
            <person name="Ruller R."/>
            <person name="Salamov A."/>
            <person name="Salih N.S."/>
            <person name="Samson R.A."/>
            <person name="Sandor E."/>
            <person name="Sanguinetti M."/>
            <person name="Schuetze T."/>
            <person name="Sepcic K."/>
            <person name="Shelest E."/>
            <person name="Sherlock G."/>
            <person name="Sophianopoulou V."/>
            <person name="Squina F.M."/>
            <person name="Sun H."/>
            <person name="Susca A."/>
            <person name="Todd R.B."/>
            <person name="Tsang A."/>
            <person name="Unkles S.E."/>
            <person name="van de Wiele N."/>
            <person name="van Rossen-Uffink D."/>
            <person name="Oliveira J.V."/>
            <person name="Vesth T.C."/>
            <person name="Visser J."/>
            <person name="Yu J.-H."/>
            <person name="Zhou M."/>
            <person name="Andersen M.R."/>
            <person name="Archer D.B."/>
            <person name="Baker S.E."/>
            <person name="Benoit I."/>
            <person name="Brakhage A.A."/>
            <person name="Braus G.H."/>
            <person name="Fischer R."/>
            <person name="Frisvad J.C."/>
            <person name="Goldman G.H."/>
            <person name="Houbraken J."/>
            <person name="Oakley B."/>
            <person name="Pocsi I."/>
            <person name="Scazzocchio C."/>
            <person name="Seiboth B."/>
            <person name="vanKuyk P.A."/>
            <person name="Wortman J."/>
            <person name="Dyer P.S."/>
            <person name="Grigoriev I.V."/>
        </authorList>
    </citation>
    <scope>NUCLEOTIDE SEQUENCE [LARGE SCALE GENOMIC DNA]</scope>
    <source>
        <strain evidence="2">ITEM 5010</strain>
    </source>
</reference>
<feature type="non-terminal residue" evidence="1">
    <location>
        <position position="1"/>
    </location>
</feature>
<name>A0A1R3R6B8_ASPC5</name>
<dbReference type="Proteomes" id="UP000188318">
    <property type="component" value="Unassembled WGS sequence"/>
</dbReference>
<dbReference type="VEuPathDB" id="FungiDB:ASPCADRAFT_31594"/>
<evidence type="ECO:0000313" key="2">
    <source>
        <dbReference type="Proteomes" id="UP000188318"/>
    </source>
</evidence>
<dbReference type="STRING" id="602072.A0A1R3R6B8"/>
<dbReference type="SUPFAM" id="SSF51735">
    <property type="entry name" value="NAD(P)-binding Rossmann-fold domains"/>
    <property type="match status" value="1"/>
</dbReference>
<dbReference type="EMBL" id="KV907615">
    <property type="protein sequence ID" value="OOF90024.1"/>
    <property type="molecule type" value="Genomic_DNA"/>
</dbReference>
<accession>A0A1R3R6B8</accession>